<dbReference type="EnsemblPlants" id="EMT07782">
    <property type="protein sequence ID" value="EMT07782"/>
    <property type="gene ID" value="F775_01587"/>
</dbReference>
<name>M8ATK0_AEGTA</name>
<sequence>MRMRCLLCQAIAYSYDAEQDAFIINGRPCRITLKDVEDITGLPCMGKNHVSSNHNDTLELWKELKDPNDTKITLKGLLAKMKGDSTPNFVRPSVLYTIGKYVCPTTQQYVDNRYLGIVRNVETIKSTNFGQLTLDHLMASVRKFVNGGANLEGNLPLLQTWLRPPIQNWSDEKAQKVDNTINKNYIGVGEYVDDLLRPFNPPPVGTPVKPKTDGQDKALMGRVLADLKEVGSIVREASAQQFDRMSTLEKNGRVP</sequence>
<reference evidence="1" key="1">
    <citation type="submission" date="2015-06" db="UniProtKB">
        <authorList>
            <consortium name="EnsemblPlants"/>
        </authorList>
    </citation>
    <scope>IDENTIFICATION</scope>
</reference>
<organism evidence="1">
    <name type="scientific">Aegilops tauschii</name>
    <name type="common">Tausch's goatgrass</name>
    <name type="synonym">Aegilops squarrosa</name>
    <dbReference type="NCBI Taxonomy" id="37682"/>
    <lineage>
        <taxon>Eukaryota</taxon>
        <taxon>Viridiplantae</taxon>
        <taxon>Streptophyta</taxon>
        <taxon>Embryophyta</taxon>
        <taxon>Tracheophyta</taxon>
        <taxon>Spermatophyta</taxon>
        <taxon>Magnoliopsida</taxon>
        <taxon>Liliopsida</taxon>
        <taxon>Poales</taxon>
        <taxon>Poaceae</taxon>
        <taxon>BOP clade</taxon>
        <taxon>Pooideae</taxon>
        <taxon>Triticodae</taxon>
        <taxon>Triticeae</taxon>
        <taxon>Triticinae</taxon>
        <taxon>Aegilops</taxon>
    </lineage>
</organism>
<protein>
    <recommendedName>
        <fullName evidence="2">Aminotransferase-like plant mobile domain-containing protein</fullName>
    </recommendedName>
</protein>
<dbReference type="AlphaFoldDB" id="M8ATK0"/>
<dbReference type="PANTHER" id="PTHR34835">
    <property type="entry name" value="OS07G0283600 PROTEIN-RELATED"/>
    <property type="match status" value="1"/>
</dbReference>
<evidence type="ECO:0008006" key="2">
    <source>
        <dbReference type="Google" id="ProtNLM"/>
    </source>
</evidence>
<dbReference type="PANTHER" id="PTHR34835:SF34">
    <property type="entry name" value="OS08G0555500 PROTEIN"/>
    <property type="match status" value="1"/>
</dbReference>
<evidence type="ECO:0000313" key="1">
    <source>
        <dbReference type="EnsemblPlants" id="EMT07782"/>
    </source>
</evidence>
<proteinExistence type="predicted"/>
<accession>M8ATK0</accession>